<accession>A0A3A9ZIX0</accession>
<dbReference type="InterPro" id="IPR011008">
    <property type="entry name" value="Dimeric_a/b-barrel"/>
</dbReference>
<evidence type="ECO:0000256" key="1">
    <source>
        <dbReference type="ARBA" id="ARBA00007689"/>
    </source>
</evidence>
<evidence type="ECO:0000313" key="3">
    <source>
        <dbReference type="EMBL" id="RKN47156.1"/>
    </source>
</evidence>
<evidence type="ECO:0000259" key="2">
    <source>
        <dbReference type="Pfam" id="PF03795"/>
    </source>
</evidence>
<comment type="caution">
    <text evidence="3">The sequence shown here is derived from an EMBL/GenBank/DDBJ whole genome shotgun (WGS) entry which is preliminary data.</text>
</comment>
<evidence type="ECO:0000313" key="4">
    <source>
        <dbReference type="Proteomes" id="UP000272474"/>
    </source>
</evidence>
<proteinExistence type="inferred from homology"/>
<organism evidence="3 4">
    <name type="scientific">Streptomyces hoynatensis</name>
    <dbReference type="NCBI Taxonomy" id="1141874"/>
    <lineage>
        <taxon>Bacteria</taxon>
        <taxon>Bacillati</taxon>
        <taxon>Actinomycetota</taxon>
        <taxon>Actinomycetes</taxon>
        <taxon>Kitasatosporales</taxon>
        <taxon>Streptomycetaceae</taxon>
        <taxon>Streptomyces</taxon>
    </lineage>
</organism>
<dbReference type="PANTHER" id="PTHR35174">
    <property type="entry name" value="BLL7171 PROTEIN-RELATED"/>
    <property type="match status" value="1"/>
</dbReference>
<dbReference type="EMBL" id="RBAL01000001">
    <property type="protein sequence ID" value="RKN47156.1"/>
    <property type="molecule type" value="Genomic_DNA"/>
</dbReference>
<sequence length="119" mass="12923">MKYLLLICFDESIEVAPGEGSPDAWIEATRGVRLDGSRLRPPADATTVRVRRKPGDPAAEEVLVSDGPFAETKELIVGYDVIECENLDEALNAAALHPVARFGAVEVRPFWTGEDAEGK</sequence>
<dbReference type="OrthoDB" id="668782at2"/>
<dbReference type="SUPFAM" id="SSF54909">
    <property type="entry name" value="Dimeric alpha+beta barrel"/>
    <property type="match status" value="1"/>
</dbReference>
<dbReference type="AlphaFoldDB" id="A0A3A9ZIX0"/>
<feature type="domain" description="YCII-related" evidence="2">
    <location>
        <begin position="62"/>
        <end position="110"/>
    </location>
</feature>
<dbReference type="InterPro" id="IPR005545">
    <property type="entry name" value="YCII"/>
</dbReference>
<reference evidence="3 4" key="1">
    <citation type="journal article" date="2014" name="Int. J. Syst. Evol. Microbiol.">
        <title>Streptomyces hoynatensis sp. nov., isolated from deep marine sediment.</title>
        <authorList>
            <person name="Veyisoglu A."/>
            <person name="Sahin N."/>
        </authorList>
    </citation>
    <scope>NUCLEOTIDE SEQUENCE [LARGE SCALE GENOMIC DNA]</scope>
    <source>
        <strain evidence="3 4">KCTC 29097</strain>
    </source>
</reference>
<dbReference type="RefSeq" id="WP_120675042.1">
    <property type="nucleotide sequence ID" value="NZ_RBAL01000001.1"/>
</dbReference>
<comment type="similarity">
    <text evidence="1">Belongs to the YciI family.</text>
</comment>
<dbReference type="Pfam" id="PF03795">
    <property type="entry name" value="YCII"/>
    <property type="match status" value="1"/>
</dbReference>
<dbReference type="Gene3D" id="3.30.70.1060">
    <property type="entry name" value="Dimeric alpha+beta barrel"/>
    <property type="match status" value="1"/>
</dbReference>
<dbReference type="Proteomes" id="UP000272474">
    <property type="component" value="Unassembled WGS sequence"/>
</dbReference>
<dbReference type="PANTHER" id="PTHR35174:SF3">
    <property type="entry name" value="BLL7171 PROTEIN"/>
    <property type="match status" value="1"/>
</dbReference>
<keyword evidence="4" id="KW-1185">Reference proteome</keyword>
<name>A0A3A9ZIX0_9ACTN</name>
<gene>
    <name evidence="3" type="ORF">D7294_03005</name>
</gene>
<protein>
    <recommendedName>
        <fullName evidence="2">YCII-related domain-containing protein</fullName>
    </recommendedName>
</protein>